<dbReference type="Proteomes" id="UP000680805">
    <property type="component" value="Chromosome"/>
</dbReference>
<evidence type="ECO:0000313" key="7">
    <source>
        <dbReference type="Proteomes" id="UP000680805"/>
    </source>
</evidence>
<gene>
    <name evidence="6" type="ORF">KMZ68_01610</name>
</gene>
<evidence type="ECO:0000256" key="3">
    <source>
        <dbReference type="ARBA" id="ARBA00023136"/>
    </source>
</evidence>
<feature type="transmembrane region" description="Helical" evidence="4">
    <location>
        <begin position="368"/>
        <end position="392"/>
    </location>
</feature>
<accession>A0A975NQ92</accession>
<feature type="transmembrane region" description="Helical" evidence="4">
    <location>
        <begin position="209"/>
        <end position="229"/>
    </location>
</feature>
<dbReference type="AlphaFoldDB" id="A0A975NQ92"/>
<evidence type="ECO:0000256" key="2">
    <source>
        <dbReference type="ARBA" id="ARBA00022989"/>
    </source>
</evidence>
<dbReference type="KEGG" id="bsei:KMZ68_01610"/>
<dbReference type="SUPFAM" id="SSF103473">
    <property type="entry name" value="MFS general substrate transporter"/>
    <property type="match status" value="1"/>
</dbReference>
<dbReference type="GO" id="GO:0022857">
    <property type="term" value="F:transmembrane transporter activity"/>
    <property type="evidence" value="ECO:0007669"/>
    <property type="project" value="InterPro"/>
</dbReference>
<feature type="transmembrane region" description="Helical" evidence="4">
    <location>
        <begin position="50"/>
        <end position="72"/>
    </location>
</feature>
<dbReference type="InterPro" id="IPR036259">
    <property type="entry name" value="MFS_trans_sf"/>
</dbReference>
<dbReference type="PANTHER" id="PTHR23537">
    <property type="match status" value="1"/>
</dbReference>
<feature type="transmembrane region" description="Helical" evidence="4">
    <location>
        <begin position="84"/>
        <end position="105"/>
    </location>
</feature>
<dbReference type="EMBL" id="CP076135">
    <property type="protein sequence ID" value="QWG18624.1"/>
    <property type="molecule type" value="Genomic_DNA"/>
</dbReference>
<dbReference type="Pfam" id="PF06779">
    <property type="entry name" value="MFS_4"/>
    <property type="match status" value="1"/>
</dbReference>
<evidence type="ECO:0000256" key="1">
    <source>
        <dbReference type="ARBA" id="ARBA00022692"/>
    </source>
</evidence>
<feature type="transmembrane region" description="Helical" evidence="4">
    <location>
        <begin position="286"/>
        <end position="303"/>
    </location>
</feature>
<name>A0A975NQ92_9BRAD</name>
<reference evidence="6" key="1">
    <citation type="submission" date="2021-06" db="EMBL/GenBank/DDBJ databases">
        <title>Bradyrhizobium sp. S2-11-2 Genome sequencing.</title>
        <authorList>
            <person name="Jin L."/>
        </authorList>
    </citation>
    <scope>NUCLEOTIDE SEQUENCE</scope>
    <source>
        <strain evidence="6">S2-11-2</strain>
    </source>
</reference>
<evidence type="ECO:0000313" key="6">
    <source>
        <dbReference type="EMBL" id="QWG18624.1"/>
    </source>
</evidence>
<dbReference type="Gene3D" id="1.20.1250.20">
    <property type="entry name" value="MFS general substrate transporter like domains"/>
    <property type="match status" value="1"/>
</dbReference>
<sequence>MPSDCTAASVWQPRGQCRCERSASSAITSLPEPCVKSPDHSNPYPHPARLILILSLGPTVGLGIGRFAYALVLPDMRDTLGWSYSAAGFMNTINAAGYLAGALAASRLIKRFGLAATVRWGTLACVLSLALCAFSDNFIVLSFARLLAGLGAAAGFVGGGALAATIAQSRPERANFLLSLFYAGPGVGILSSGLVAPFVLQAFGPGSWWIVWWAMTLLAVAMTVPLLLAPLDTTASIGDAAATKFAIRPVLIYLIGYFLFGAGYIAYMTFMIAYVRDAGGGAAAQSAFWSLIGLSAFVTPWVWRRVLALDRGGLSTTVILGVNAVGAALPIFGHSAFLLAISALVFGVAFFAVVGSTTAFVRFNYPPAAWPAGIAAMTIAFGIGQTLGPIAVGAVTDAMGSLSYALNVSAAMLAVGAIAAAFQGRLARKS</sequence>
<feature type="transmembrane region" description="Helical" evidence="4">
    <location>
        <begin position="404"/>
        <end position="422"/>
    </location>
</feature>
<evidence type="ECO:0000256" key="4">
    <source>
        <dbReference type="SAM" id="Phobius"/>
    </source>
</evidence>
<feature type="transmembrane region" description="Helical" evidence="4">
    <location>
        <begin position="179"/>
        <end position="203"/>
    </location>
</feature>
<protein>
    <submittedName>
        <fullName evidence="6">YbfB/YjiJ family MFS transporter</fullName>
    </submittedName>
</protein>
<dbReference type="PROSITE" id="PS50850">
    <property type="entry name" value="MFS"/>
    <property type="match status" value="1"/>
</dbReference>
<dbReference type="InterPro" id="IPR020846">
    <property type="entry name" value="MFS_dom"/>
</dbReference>
<keyword evidence="3 4" id="KW-0472">Membrane</keyword>
<dbReference type="InterPro" id="IPR010645">
    <property type="entry name" value="MFS_4"/>
</dbReference>
<feature type="transmembrane region" description="Helical" evidence="4">
    <location>
        <begin position="250"/>
        <end position="274"/>
    </location>
</feature>
<dbReference type="CDD" id="cd06180">
    <property type="entry name" value="MFS_YjiJ"/>
    <property type="match status" value="1"/>
</dbReference>
<feature type="transmembrane region" description="Helical" evidence="4">
    <location>
        <begin position="146"/>
        <end position="167"/>
    </location>
</feature>
<keyword evidence="2 4" id="KW-1133">Transmembrane helix</keyword>
<feature type="domain" description="Major facilitator superfamily (MFS) profile" evidence="5">
    <location>
        <begin position="49"/>
        <end position="428"/>
    </location>
</feature>
<organism evidence="6 7">
    <name type="scientific">Bradyrhizobium sediminis</name>
    <dbReference type="NCBI Taxonomy" id="2840469"/>
    <lineage>
        <taxon>Bacteria</taxon>
        <taxon>Pseudomonadati</taxon>
        <taxon>Pseudomonadota</taxon>
        <taxon>Alphaproteobacteria</taxon>
        <taxon>Hyphomicrobiales</taxon>
        <taxon>Nitrobacteraceae</taxon>
        <taxon>Bradyrhizobium</taxon>
    </lineage>
</organism>
<feature type="transmembrane region" description="Helical" evidence="4">
    <location>
        <begin position="117"/>
        <end position="140"/>
    </location>
</feature>
<keyword evidence="1 4" id="KW-0812">Transmembrane</keyword>
<feature type="transmembrane region" description="Helical" evidence="4">
    <location>
        <begin position="338"/>
        <end position="361"/>
    </location>
</feature>
<feature type="transmembrane region" description="Helical" evidence="4">
    <location>
        <begin position="312"/>
        <end position="332"/>
    </location>
</feature>
<dbReference type="PANTHER" id="PTHR23537:SF1">
    <property type="entry name" value="SUGAR TRANSPORTER"/>
    <property type="match status" value="1"/>
</dbReference>
<evidence type="ECO:0000259" key="5">
    <source>
        <dbReference type="PROSITE" id="PS50850"/>
    </source>
</evidence>
<dbReference type="GO" id="GO:0005886">
    <property type="term" value="C:plasma membrane"/>
    <property type="evidence" value="ECO:0007669"/>
    <property type="project" value="TreeGrafter"/>
</dbReference>
<proteinExistence type="predicted"/>